<dbReference type="AlphaFoldDB" id="A0AAD5AAR2"/>
<dbReference type="EMBL" id="MU564352">
    <property type="protein sequence ID" value="KAI5612217.1"/>
    <property type="molecule type" value="Genomic_DNA"/>
</dbReference>
<proteinExistence type="predicted"/>
<reference evidence="1" key="1">
    <citation type="submission" date="2018-07" db="EMBL/GenBank/DDBJ databases">
        <title>Comparative genomics of catfishes provides insights into carnivory and benthic adaptation.</title>
        <authorList>
            <person name="Zhang Y."/>
            <person name="Wang D."/>
            <person name="Peng Z."/>
            <person name="Zheng S."/>
            <person name="Shao F."/>
            <person name="Tao W."/>
        </authorList>
    </citation>
    <scope>NUCLEOTIDE SEQUENCE</scope>
    <source>
        <strain evidence="1">Chongqing</strain>
    </source>
</reference>
<feature type="non-terminal residue" evidence="1">
    <location>
        <position position="1"/>
    </location>
</feature>
<feature type="non-terminal residue" evidence="1">
    <location>
        <position position="116"/>
    </location>
</feature>
<evidence type="ECO:0000313" key="2">
    <source>
        <dbReference type="Proteomes" id="UP001205998"/>
    </source>
</evidence>
<organism evidence="1 2">
    <name type="scientific">Silurus asotus</name>
    <name type="common">Amur catfish</name>
    <name type="synonym">Parasilurus asotus</name>
    <dbReference type="NCBI Taxonomy" id="30991"/>
    <lineage>
        <taxon>Eukaryota</taxon>
        <taxon>Metazoa</taxon>
        <taxon>Chordata</taxon>
        <taxon>Craniata</taxon>
        <taxon>Vertebrata</taxon>
        <taxon>Euteleostomi</taxon>
        <taxon>Actinopterygii</taxon>
        <taxon>Neopterygii</taxon>
        <taxon>Teleostei</taxon>
        <taxon>Ostariophysi</taxon>
        <taxon>Siluriformes</taxon>
        <taxon>Siluridae</taxon>
        <taxon>Silurus</taxon>
    </lineage>
</organism>
<name>A0AAD5AAR2_SILAS</name>
<protein>
    <submittedName>
        <fullName evidence="1">Uncharacterized protein</fullName>
    </submittedName>
</protein>
<comment type="caution">
    <text evidence="1">The sequence shown here is derived from an EMBL/GenBank/DDBJ whole genome shotgun (WGS) entry which is preliminary data.</text>
</comment>
<accession>A0AAD5AAR2</accession>
<dbReference type="Proteomes" id="UP001205998">
    <property type="component" value="Unassembled WGS sequence"/>
</dbReference>
<keyword evidence="2" id="KW-1185">Reference proteome</keyword>
<evidence type="ECO:0000313" key="1">
    <source>
        <dbReference type="EMBL" id="KAI5612217.1"/>
    </source>
</evidence>
<sequence>LLFSSGILSASKILLNNLVKNSTEIPPKHLHASTGMSSGPTYFSLFVLLTSSLLILSTSCFTISTLSNLLSLSFSSFISCSKYSLHLLNTLSSIVNTFPSPSFIALTCSTSSNSSS</sequence>
<gene>
    <name evidence="1" type="ORF">C0J50_0885</name>
</gene>